<dbReference type="PANTHER" id="PTHR33128:SF6">
    <property type="entry name" value="TRANSMEMBRANE PROTEIN"/>
    <property type="match status" value="1"/>
</dbReference>
<accession>A0A0B2RK81</accession>
<sequence length="69" mass="7764">MSDWAPVLNGVVLFMLLQPGLLFSFPGNGKQLEFGSMKTNDKAIFIHTFILFALYYVLILAVKIHIYTG</sequence>
<dbReference type="EMBL" id="KN649979">
    <property type="protein sequence ID" value="KHN32729.1"/>
    <property type="molecule type" value="Genomic_DNA"/>
</dbReference>
<dbReference type="Pfam" id="PF11820">
    <property type="entry name" value="DUF3339"/>
    <property type="match status" value="1"/>
</dbReference>
<feature type="transmembrane region" description="Helical" evidence="1">
    <location>
        <begin position="6"/>
        <end position="23"/>
    </location>
</feature>
<keyword evidence="1" id="KW-0812">Transmembrane</keyword>
<name>A0A0B2RK81_GLYSO</name>
<organism evidence="2">
    <name type="scientific">Glycine soja</name>
    <name type="common">Wild soybean</name>
    <dbReference type="NCBI Taxonomy" id="3848"/>
    <lineage>
        <taxon>Eukaryota</taxon>
        <taxon>Viridiplantae</taxon>
        <taxon>Streptophyta</taxon>
        <taxon>Embryophyta</taxon>
        <taxon>Tracheophyta</taxon>
        <taxon>Spermatophyta</taxon>
        <taxon>Magnoliopsida</taxon>
        <taxon>eudicotyledons</taxon>
        <taxon>Gunneridae</taxon>
        <taxon>Pentapetalae</taxon>
        <taxon>rosids</taxon>
        <taxon>fabids</taxon>
        <taxon>Fabales</taxon>
        <taxon>Fabaceae</taxon>
        <taxon>Papilionoideae</taxon>
        <taxon>50 kb inversion clade</taxon>
        <taxon>NPAAA clade</taxon>
        <taxon>indigoferoid/millettioid clade</taxon>
        <taxon>Phaseoleae</taxon>
        <taxon>Glycine</taxon>
        <taxon>Glycine subgen. Soja</taxon>
    </lineage>
</organism>
<dbReference type="PANTHER" id="PTHR33128">
    <property type="entry name" value="OS05G0103400 PROTEIN"/>
    <property type="match status" value="1"/>
</dbReference>
<keyword evidence="1" id="KW-1133">Transmembrane helix</keyword>
<protein>
    <submittedName>
        <fullName evidence="2">Uncharacterized protein</fullName>
    </submittedName>
</protein>
<dbReference type="Proteomes" id="UP000053555">
    <property type="component" value="Unassembled WGS sequence"/>
</dbReference>
<keyword evidence="1" id="KW-0472">Membrane</keyword>
<reference evidence="2" key="1">
    <citation type="submission" date="2014-07" db="EMBL/GenBank/DDBJ databases">
        <title>Identification of a novel salt tolerance gene in wild soybean by whole-genome sequencing.</title>
        <authorList>
            <person name="Lam H.-M."/>
            <person name="Qi X."/>
            <person name="Li M.-W."/>
            <person name="Liu X."/>
            <person name="Xie M."/>
            <person name="Ni M."/>
            <person name="Xu X."/>
        </authorList>
    </citation>
    <scope>NUCLEOTIDE SEQUENCE [LARGE SCALE GENOMIC DNA]</scope>
    <source>
        <tissue evidence="2">Root</tissue>
    </source>
</reference>
<dbReference type="AlphaFoldDB" id="A0A0B2RK81"/>
<proteinExistence type="predicted"/>
<dbReference type="InterPro" id="IPR021775">
    <property type="entry name" value="DUF3339"/>
</dbReference>
<evidence type="ECO:0000313" key="2">
    <source>
        <dbReference type="EMBL" id="KHN32729.1"/>
    </source>
</evidence>
<feature type="transmembrane region" description="Helical" evidence="1">
    <location>
        <begin position="44"/>
        <end position="66"/>
    </location>
</feature>
<gene>
    <name evidence="2" type="ORF">glysoja_038683</name>
</gene>
<evidence type="ECO:0000256" key="1">
    <source>
        <dbReference type="SAM" id="Phobius"/>
    </source>
</evidence>